<sequence length="100" mass="10481">MVKKTIADLPAFDAAAHLDTPERQAAYIAAVLEDGDVAEIRDAIGTVARARGMAEIAAAANLNPKSIYRALGSSGNPEFSTIFKVLSAMGYTLTIKQDAA</sequence>
<evidence type="ECO:0000313" key="2">
    <source>
        <dbReference type="Proteomes" id="UP001225788"/>
    </source>
</evidence>
<gene>
    <name evidence="1" type="ORF">Q9315_08670</name>
</gene>
<dbReference type="InterPro" id="IPR010982">
    <property type="entry name" value="Lambda_DNA-bd_dom_sf"/>
</dbReference>
<proteinExistence type="predicted"/>
<dbReference type="PANTHER" id="PTHR40275">
    <property type="entry name" value="SSL7038 PROTEIN"/>
    <property type="match status" value="1"/>
</dbReference>
<evidence type="ECO:0000313" key="1">
    <source>
        <dbReference type="EMBL" id="WLS01530.1"/>
    </source>
</evidence>
<accession>A0ABY9K0Q5</accession>
<dbReference type="Pfam" id="PF21716">
    <property type="entry name" value="dnstrm_HI1420"/>
    <property type="match status" value="1"/>
</dbReference>
<dbReference type="SUPFAM" id="SSF47413">
    <property type="entry name" value="lambda repressor-like DNA-binding domains"/>
    <property type="match status" value="1"/>
</dbReference>
<dbReference type="Proteomes" id="UP001225788">
    <property type="component" value="Chromosome"/>
</dbReference>
<protein>
    <submittedName>
        <fullName evidence="1">Addiction module antidote protein</fullName>
    </submittedName>
</protein>
<name>A0ABY9K0Q5_9HYPH</name>
<organism evidence="1 2">
    <name type="scientific">Shinella oryzae</name>
    <dbReference type="NCBI Taxonomy" id="2871820"/>
    <lineage>
        <taxon>Bacteria</taxon>
        <taxon>Pseudomonadati</taxon>
        <taxon>Pseudomonadota</taxon>
        <taxon>Alphaproteobacteria</taxon>
        <taxon>Hyphomicrobiales</taxon>
        <taxon>Rhizobiaceae</taxon>
        <taxon>Shinella</taxon>
    </lineage>
</organism>
<dbReference type="PANTHER" id="PTHR40275:SF1">
    <property type="entry name" value="SSL7038 PROTEIN"/>
    <property type="match status" value="1"/>
</dbReference>
<dbReference type="EMBL" id="CP132314">
    <property type="protein sequence ID" value="WLS01530.1"/>
    <property type="molecule type" value="Genomic_DNA"/>
</dbReference>
<dbReference type="NCBIfam" id="TIGR02684">
    <property type="entry name" value="dnstrm_HI1420"/>
    <property type="match status" value="1"/>
</dbReference>
<keyword evidence="2" id="KW-1185">Reference proteome</keyword>
<reference evidence="1 2" key="1">
    <citation type="submission" date="2023-08" db="EMBL/GenBank/DDBJ databases">
        <title>Pathogen: clinical or host-associated sample.</title>
        <authorList>
            <person name="Hergert J."/>
            <person name="Casey R."/>
            <person name="Wagner J."/>
            <person name="Young E.L."/>
            <person name="Oakeson K.F."/>
        </authorList>
    </citation>
    <scope>NUCLEOTIDE SEQUENCE [LARGE SCALE GENOMIC DNA]</scope>
    <source>
        <strain evidence="1 2">UPHL-collab-2</strain>
    </source>
</reference>
<dbReference type="RefSeq" id="WP_306156488.1">
    <property type="nucleotide sequence ID" value="NZ_CP132314.1"/>
</dbReference>
<dbReference type="InterPro" id="IPR014057">
    <property type="entry name" value="HI1420"/>
</dbReference>